<keyword evidence="1" id="KW-1133">Transmembrane helix</keyword>
<evidence type="ECO:0000313" key="2">
    <source>
        <dbReference type="EMBL" id="KKK78487.1"/>
    </source>
</evidence>
<organism evidence="2">
    <name type="scientific">marine sediment metagenome</name>
    <dbReference type="NCBI Taxonomy" id="412755"/>
    <lineage>
        <taxon>unclassified sequences</taxon>
        <taxon>metagenomes</taxon>
        <taxon>ecological metagenomes</taxon>
    </lineage>
</organism>
<keyword evidence="1" id="KW-0472">Membrane</keyword>
<dbReference type="AlphaFoldDB" id="A0A0F8YAP7"/>
<comment type="caution">
    <text evidence="2">The sequence shown here is derived from an EMBL/GenBank/DDBJ whole genome shotgun (WGS) entry which is preliminary data.</text>
</comment>
<evidence type="ECO:0000256" key="1">
    <source>
        <dbReference type="SAM" id="Phobius"/>
    </source>
</evidence>
<accession>A0A0F8YAP7</accession>
<protein>
    <submittedName>
        <fullName evidence="2">Uncharacterized protein</fullName>
    </submittedName>
</protein>
<proteinExistence type="predicted"/>
<gene>
    <name evidence="2" type="ORF">LCGC14_2843070</name>
</gene>
<reference evidence="2" key="1">
    <citation type="journal article" date="2015" name="Nature">
        <title>Complex archaea that bridge the gap between prokaryotes and eukaryotes.</title>
        <authorList>
            <person name="Spang A."/>
            <person name="Saw J.H."/>
            <person name="Jorgensen S.L."/>
            <person name="Zaremba-Niedzwiedzka K."/>
            <person name="Martijn J."/>
            <person name="Lind A.E."/>
            <person name="van Eijk R."/>
            <person name="Schleper C."/>
            <person name="Guy L."/>
            <person name="Ettema T.J."/>
        </authorList>
    </citation>
    <scope>NUCLEOTIDE SEQUENCE</scope>
</reference>
<dbReference type="EMBL" id="LAZR01054469">
    <property type="protein sequence ID" value="KKK78487.1"/>
    <property type="molecule type" value="Genomic_DNA"/>
</dbReference>
<keyword evidence="1" id="KW-0812">Transmembrane</keyword>
<sequence length="172" mass="19339">MQDTEAVSYDTEAYDEIRDRREAKHALLQQEDLMEELTGEDLPYSDDLGRGMRTFLWMIGGVFVFMSMAGFIANPIAGFTFAGILAIVWSWMVSGGKEISASAGGAGNMFRNQRIGRSPGWSEQREERVKIVETIVGHEGSTDLLNNLDDPDYVRTLKEALHRDEHGWTMSD</sequence>
<name>A0A0F8YAP7_9ZZZZ</name>
<feature type="transmembrane region" description="Helical" evidence="1">
    <location>
        <begin position="55"/>
        <end position="88"/>
    </location>
</feature>